<evidence type="ECO:0000313" key="7">
    <source>
        <dbReference type="EMBL" id="RKS53574.1"/>
    </source>
</evidence>
<comment type="caution">
    <text evidence="7">The sequence shown here is derived from an EMBL/GenBank/DDBJ whole genome shotgun (WGS) entry which is preliminary data.</text>
</comment>
<dbReference type="AlphaFoldDB" id="A0A495PSH6"/>
<proteinExistence type="predicted"/>
<dbReference type="Pfam" id="PF06803">
    <property type="entry name" value="DUF1232"/>
    <property type="match status" value="1"/>
</dbReference>
<keyword evidence="3 5" id="KW-1133">Transmembrane helix</keyword>
<dbReference type="GO" id="GO:0012505">
    <property type="term" value="C:endomembrane system"/>
    <property type="evidence" value="ECO:0007669"/>
    <property type="project" value="UniProtKB-SubCell"/>
</dbReference>
<name>A0A495PSH6_9FLAO</name>
<comment type="subcellular location">
    <subcellularLocation>
        <location evidence="1">Endomembrane system</location>
        <topology evidence="1">Multi-pass membrane protein</topology>
    </subcellularLocation>
</comment>
<sequence>MNFLNKLKSKVKKLKKEIQVLSIAYTDPRTPLMAKILIGLTVGYLLSPIDLIPDFIPILGILDDLILVPLLIAASIKLIPEIVVLEARAEAIKNPKRMKKNNWLVAFFILFIWLIVIYKLFTYFQGKTSYF</sequence>
<keyword evidence="2 5" id="KW-0812">Transmembrane</keyword>
<dbReference type="OrthoDB" id="9800202at2"/>
<gene>
    <name evidence="7" type="ORF">BC962_1827</name>
</gene>
<protein>
    <submittedName>
        <fullName evidence="7">Uncharacterized protein DUF1232</fullName>
    </submittedName>
</protein>
<evidence type="ECO:0000256" key="1">
    <source>
        <dbReference type="ARBA" id="ARBA00004127"/>
    </source>
</evidence>
<dbReference type="EMBL" id="RBLG01000002">
    <property type="protein sequence ID" value="RKS53574.1"/>
    <property type="molecule type" value="Genomic_DNA"/>
</dbReference>
<feature type="transmembrane region" description="Helical" evidence="5">
    <location>
        <begin position="101"/>
        <end position="121"/>
    </location>
</feature>
<dbReference type="RefSeq" id="WP_121345652.1">
    <property type="nucleotide sequence ID" value="NZ_RBLG01000002.1"/>
</dbReference>
<evidence type="ECO:0000256" key="3">
    <source>
        <dbReference type="ARBA" id="ARBA00022989"/>
    </source>
</evidence>
<keyword evidence="4 5" id="KW-0472">Membrane</keyword>
<evidence type="ECO:0000313" key="8">
    <source>
        <dbReference type="Proteomes" id="UP000276282"/>
    </source>
</evidence>
<evidence type="ECO:0000259" key="6">
    <source>
        <dbReference type="Pfam" id="PF06803"/>
    </source>
</evidence>
<feature type="domain" description="DUF1232" evidence="6">
    <location>
        <begin position="34"/>
        <end position="70"/>
    </location>
</feature>
<dbReference type="InterPro" id="IPR010652">
    <property type="entry name" value="DUF1232"/>
</dbReference>
<evidence type="ECO:0000256" key="2">
    <source>
        <dbReference type="ARBA" id="ARBA00022692"/>
    </source>
</evidence>
<accession>A0A495PSH6</accession>
<keyword evidence="8" id="KW-1185">Reference proteome</keyword>
<evidence type="ECO:0000256" key="5">
    <source>
        <dbReference type="SAM" id="Phobius"/>
    </source>
</evidence>
<dbReference type="Proteomes" id="UP000276282">
    <property type="component" value="Unassembled WGS sequence"/>
</dbReference>
<organism evidence="7 8">
    <name type="scientific">Gillisia mitskevichiae</name>
    <dbReference type="NCBI Taxonomy" id="270921"/>
    <lineage>
        <taxon>Bacteria</taxon>
        <taxon>Pseudomonadati</taxon>
        <taxon>Bacteroidota</taxon>
        <taxon>Flavobacteriia</taxon>
        <taxon>Flavobacteriales</taxon>
        <taxon>Flavobacteriaceae</taxon>
        <taxon>Gillisia</taxon>
    </lineage>
</organism>
<evidence type="ECO:0000256" key="4">
    <source>
        <dbReference type="ARBA" id="ARBA00023136"/>
    </source>
</evidence>
<reference evidence="7 8" key="1">
    <citation type="submission" date="2018-10" db="EMBL/GenBank/DDBJ databases">
        <title>Genomic Encyclopedia of Archaeal and Bacterial Type Strains, Phase II (KMG-II): from individual species to whole genera.</title>
        <authorList>
            <person name="Goeker M."/>
        </authorList>
    </citation>
    <scope>NUCLEOTIDE SEQUENCE [LARGE SCALE GENOMIC DNA]</scope>
    <source>
        <strain evidence="7 8">DSM 19839</strain>
    </source>
</reference>